<evidence type="ECO:0000313" key="3">
    <source>
        <dbReference type="Proteomes" id="UP000004947"/>
    </source>
</evidence>
<evidence type="ECO:0000313" key="2">
    <source>
        <dbReference type="EMBL" id="EDM24810.1"/>
    </source>
</evidence>
<gene>
    <name evidence="2" type="ORF">LNTAR_09946</name>
</gene>
<dbReference type="InterPro" id="IPR028994">
    <property type="entry name" value="Integrin_alpha_N"/>
</dbReference>
<comment type="caution">
    <text evidence="2">The sequence shown here is derived from an EMBL/GenBank/DDBJ whole genome shotgun (WGS) entry which is preliminary data.</text>
</comment>
<proteinExistence type="predicted"/>
<organism evidence="2 3">
    <name type="scientific">Lentisphaera araneosa HTCC2155</name>
    <dbReference type="NCBI Taxonomy" id="313628"/>
    <lineage>
        <taxon>Bacteria</taxon>
        <taxon>Pseudomonadati</taxon>
        <taxon>Lentisphaerota</taxon>
        <taxon>Lentisphaeria</taxon>
        <taxon>Lentisphaerales</taxon>
        <taxon>Lentisphaeraceae</taxon>
        <taxon>Lentisphaera</taxon>
    </lineage>
</organism>
<dbReference type="PANTHER" id="PTHR45460">
    <property type="entry name" value="SIMILAR TO CYSTEINE PROTEINASE"/>
    <property type="match status" value="1"/>
</dbReference>
<dbReference type="STRING" id="313628.LNTAR_09946"/>
<name>A6DU80_9BACT</name>
<dbReference type="Gene3D" id="2.130.10.130">
    <property type="entry name" value="Integrin alpha, N-terminal"/>
    <property type="match status" value="1"/>
</dbReference>
<dbReference type="EMBL" id="ABCK01000048">
    <property type="protein sequence ID" value="EDM24810.1"/>
    <property type="molecule type" value="Genomic_DNA"/>
</dbReference>
<evidence type="ECO:0000256" key="1">
    <source>
        <dbReference type="ARBA" id="ARBA00022729"/>
    </source>
</evidence>
<dbReference type="RefSeq" id="WP_007281364.1">
    <property type="nucleotide sequence ID" value="NZ_ABCK01000048.1"/>
</dbReference>
<dbReference type="eggNOG" id="COG3828">
    <property type="taxonomic scope" value="Bacteria"/>
</dbReference>
<dbReference type="Proteomes" id="UP000004947">
    <property type="component" value="Unassembled WGS sequence"/>
</dbReference>
<reference evidence="2 3" key="1">
    <citation type="journal article" date="2010" name="J. Bacteriol.">
        <title>Genome sequence of Lentisphaera araneosa HTCC2155T, the type species of the order Lentisphaerales in the phylum Lentisphaerae.</title>
        <authorList>
            <person name="Thrash J.C."/>
            <person name="Cho J.C."/>
            <person name="Vergin K.L."/>
            <person name="Morris R.M."/>
            <person name="Giovannoni S.J."/>
        </authorList>
    </citation>
    <scope>NUCLEOTIDE SEQUENCE [LARGE SCALE GENOMIC DNA]</scope>
    <source>
        <strain evidence="2 3">HTCC2155</strain>
    </source>
</reference>
<protein>
    <recommendedName>
        <fullName evidence="4">VCBS repeat-containing protein</fullName>
    </recommendedName>
</protein>
<dbReference type="SUPFAM" id="SSF69318">
    <property type="entry name" value="Integrin alpha N-terminal domain"/>
    <property type="match status" value="1"/>
</dbReference>
<keyword evidence="1" id="KW-0732">Signal</keyword>
<dbReference type="PANTHER" id="PTHR45460:SF2">
    <property type="entry name" value="ALPHA 1,3 GLUCANASE, GH71 FAMILY (EUROFUNG)"/>
    <property type="match status" value="1"/>
</dbReference>
<keyword evidence="3" id="KW-1185">Reference proteome</keyword>
<accession>A6DU80</accession>
<sequence length="377" mass="42617">MRLILLFLALPLFGEISFKQIEIASGYPVNSTRAWDYNNDGHKDILYTGNEYLNLALGPEYKPVEVLKMPEGFSRAIHSRLIDIDGDGDMDLVGTDRGIYWLECPENPLDQWTYHQITLDFWGIHCILIHDFNRDGKQDIIVNNFNPSERAHRNPMFGSLYQNSVLAYQIPEDPKDLNQWKPNIIVDEEAPGGSHYFDIVDLDNDGKQEFMIGAVGGKIFTGGHYFAIWKEGDDPEKPWKKIKHFENQTGASHIYGVDLNSDNIKDLVAARGHGLGVLWFKGPNYEAIEIDAKIQGPHAFDKVDLDGDGDIDMVATDNALKQLVWYENDGKANFTKHIISEKQKGYDLDLQDLNGDGKIDIVVSGTSGKDVRVYIQN</sequence>
<dbReference type="AlphaFoldDB" id="A6DU80"/>
<evidence type="ECO:0008006" key="4">
    <source>
        <dbReference type="Google" id="ProtNLM"/>
    </source>
</evidence>
<dbReference type="Pfam" id="PF13517">
    <property type="entry name" value="FG-GAP_3"/>
    <property type="match status" value="2"/>
</dbReference>
<dbReference type="OrthoDB" id="237141at2"/>
<dbReference type="InterPro" id="IPR013517">
    <property type="entry name" value="FG-GAP"/>
</dbReference>